<keyword evidence="5 12" id="KW-1133">Transmembrane helix</keyword>
<dbReference type="InterPro" id="IPR013783">
    <property type="entry name" value="Ig-like_fold"/>
</dbReference>
<proteinExistence type="predicted"/>
<keyword evidence="4" id="KW-0677">Repeat</keyword>
<evidence type="ECO:0000256" key="9">
    <source>
        <dbReference type="ARBA" id="ARBA00023180"/>
    </source>
</evidence>
<evidence type="ECO:0000313" key="16">
    <source>
        <dbReference type="Proteomes" id="UP000663823"/>
    </source>
</evidence>
<dbReference type="AlphaFoldDB" id="A0A818H2I0"/>
<feature type="domain" description="T-SNARE coiled-coil homology" evidence="13">
    <location>
        <begin position="187"/>
        <end position="249"/>
    </location>
</feature>
<dbReference type="Pfam" id="PF14523">
    <property type="entry name" value="Syntaxin_2"/>
    <property type="match status" value="1"/>
</dbReference>
<evidence type="ECO:0000256" key="6">
    <source>
        <dbReference type="ARBA" id="ARBA00023136"/>
    </source>
</evidence>
<evidence type="ECO:0000256" key="12">
    <source>
        <dbReference type="SAM" id="Phobius"/>
    </source>
</evidence>
<keyword evidence="9" id="KW-0325">Glycoprotein</keyword>
<dbReference type="PANTHER" id="PTHR19890">
    <property type="entry name" value="FIBROBLAST GROWTH FACTOR RECEPTOR"/>
    <property type="match status" value="1"/>
</dbReference>
<dbReference type="PROSITE" id="PS50192">
    <property type="entry name" value="T_SNARE"/>
    <property type="match status" value="1"/>
</dbReference>
<feature type="domain" description="Ig-like" evidence="14">
    <location>
        <begin position="477"/>
        <end position="590"/>
    </location>
</feature>
<reference evidence="15" key="1">
    <citation type="submission" date="2021-02" db="EMBL/GenBank/DDBJ databases">
        <authorList>
            <person name="Nowell W R."/>
        </authorList>
    </citation>
    <scope>NUCLEOTIDE SEQUENCE</scope>
</reference>
<keyword evidence="2 12" id="KW-0812">Transmembrane</keyword>
<dbReference type="PROSITE" id="PS50835">
    <property type="entry name" value="IG_LIKE"/>
    <property type="match status" value="3"/>
</dbReference>
<dbReference type="SMART" id="SM00408">
    <property type="entry name" value="IGc2"/>
    <property type="match status" value="3"/>
</dbReference>
<dbReference type="InterPro" id="IPR036179">
    <property type="entry name" value="Ig-like_dom_sf"/>
</dbReference>
<dbReference type="InterPro" id="IPR013098">
    <property type="entry name" value="Ig_I-set"/>
</dbReference>
<evidence type="ECO:0000256" key="11">
    <source>
        <dbReference type="SAM" id="MobiDB-lite"/>
    </source>
</evidence>
<keyword evidence="10" id="KW-0393">Immunoglobulin domain</keyword>
<evidence type="ECO:0000259" key="14">
    <source>
        <dbReference type="PROSITE" id="PS50835"/>
    </source>
</evidence>
<dbReference type="Gene3D" id="2.60.40.10">
    <property type="entry name" value="Immunoglobulins"/>
    <property type="match status" value="3"/>
</dbReference>
<name>A0A818H2I0_9BILA</name>
<keyword evidence="3" id="KW-0732">Signal</keyword>
<dbReference type="GO" id="GO:0016020">
    <property type="term" value="C:membrane"/>
    <property type="evidence" value="ECO:0007669"/>
    <property type="project" value="UniProtKB-SubCell"/>
</dbReference>
<evidence type="ECO:0000256" key="4">
    <source>
        <dbReference type="ARBA" id="ARBA00022737"/>
    </source>
</evidence>
<gene>
    <name evidence="15" type="ORF">OTI717_LOCUS1606</name>
</gene>
<dbReference type="Pfam" id="PF07679">
    <property type="entry name" value="I-set"/>
    <property type="match status" value="3"/>
</dbReference>
<dbReference type="InterPro" id="IPR007110">
    <property type="entry name" value="Ig-like_dom"/>
</dbReference>
<dbReference type="InterPro" id="IPR003599">
    <property type="entry name" value="Ig_sub"/>
</dbReference>
<evidence type="ECO:0000256" key="5">
    <source>
        <dbReference type="ARBA" id="ARBA00022989"/>
    </source>
</evidence>
<dbReference type="FunFam" id="2.60.40.10:FF:000016">
    <property type="entry name" value="Fibroblast growth factor receptor"/>
    <property type="match status" value="1"/>
</dbReference>
<evidence type="ECO:0000256" key="3">
    <source>
        <dbReference type="ARBA" id="ARBA00022729"/>
    </source>
</evidence>
<dbReference type="SMART" id="SM00409">
    <property type="entry name" value="IG"/>
    <property type="match status" value="3"/>
</dbReference>
<keyword evidence="8" id="KW-0675">Receptor</keyword>
<evidence type="ECO:0000256" key="7">
    <source>
        <dbReference type="ARBA" id="ARBA00023157"/>
    </source>
</evidence>
<keyword evidence="7" id="KW-1015">Disulfide bond</keyword>
<dbReference type="CDD" id="cd00096">
    <property type="entry name" value="Ig"/>
    <property type="match status" value="1"/>
</dbReference>
<feature type="transmembrane region" description="Helical" evidence="12">
    <location>
        <begin position="608"/>
        <end position="629"/>
    </location>
</feature>
<feature type="domain" description="Ig-like" evidence="14">
    <location>
        <begin position="383"/>
        <end position="476"/>
    </location>
</feature>
<dbReference type="Gene3D" id="1.20.58.70">
    <property type="match status" value="1"/>
</dbReference>
<feature type="domain" description="Ig-like" evidence="14">
    <location>
        <begin position="260"/>
        <end position="350"/>
    </location>
</feature>
<dbReference type="SMART" id="SM00397">
    <property type="entry name" value="t_SNARE"/>
    <property type="match status" value="1"/>
</dbReference>
<dbReference type="Proteomes" id="UP000663823">
    <property type="component" value="Unassembled WGS sequence"/>
</dbReference>
<dbReference type="GO" id="GO:0016192">
    <property type="term" value="P:vesicle-mediated transport"/>
    <property type="evidence" value="ECO:0007669"/>
    <property type="project" value="InterPro"/>
</dbReference>
<comment type="subcellular location">
    <subcellularLocation>
        <location evidence="1">Membrane</location>
        <topology evidence="1">Single-pass membrane protein</topology>
    </subcellularLocation>
</comment>
<dbReference type="InterPro" id="IPR052615">
    <property type="entry name" value="FGFRL"/>
</dbReference>
<protein>
    <submittedName>
        <fullName evidence="15">Uncharacterized protein</fullName>
    </submittedName>
</protein>
<dbReference type="EMBL" id="CAJOAX010000071">
    <property type="protein sequence ID" value="CAF3499206.1"/>
    <property type="molecule type" value="Genomic_DNA"/>
</dbReference>
<organism evidence="15 16">
    <name type="scientific">Rotaria sordida</name>
    <dbReference type="NCBI Taxonomy" id="392033"/>
    <lineage>
        <taxon>Eukaryota</taxon>
        <taxon>Metazoa</taxon>
        <taxon>Spiralia</taxon>
        <taxon>Gnathifera</taxon>
        <taxon>Rotifera</taxon>
        <taxon>Eurotatoria</taxon>
        <taxon>Bdelloidea</taxon>
        <taxon>Philodinida</taxon>
        <taxon>Philodinidae</taxon>
        <taxon>Rotaria</taxon>
    </lineage>
</organism>
<dbReference type="InterPro" id="IPR006011">
    <property type="entry name" value="Syntaxin_N"/>
</dbReference>
<evidence type="ECO:0000313" key="15">
    <source>
        <dbReference type="EMBL" id="CAF3499206.1"/>
    </source>
</evidence>
<accession>A0A818H2I0</accession>
<dbReference type="InterPro" id="IPR000727">
    <property type="entry name" value="T_SNARE_dom"/>
</dbReference>
<dbReference type="SUPFAM" id="SSF47661">
    <property type="entry name" value="t-snare proteins"/>
    <property type="match status" value="1"/>
</dbReference>
<dbReference type="InterPro" id="IPR010989">
    <property type="entry name" value="SNARE"/>
</dbReference>
<sequence length="723" mass="82646">MADTSDDELLQKLFSFQIDNCIDIWSAKMATSSDFQRLHNVISTNQVKINNHMNDLDKLVQKLGTSEDSEPLRERYHRLQNETKSFMQETNRALEQLRSIPIETEADHRRRKNLLETLLNQHLAALNRFQEIQRKGARKEKESLERARAVTYRQQSLHESQDNDQFNSSNTQLQQQSVLPMEQQVDLRGLHERDEQLRQIETNIVEVNELFKDVAKIVHEHGGIIDTTEQYILDAESNVGSANKQLTQAVTYQTSARRPPTLLPNTSNFVTLDINENNSIELHCPVIITPDLSIQWSKNNEDLDPMWSSSNLVIKRFILKIHQAHSTDAGLYKCNVVNGFGSIQAQFRINIKSNRTISNNNAKNNEQQNVINWDLDSLSGEAPEFISRNDDGQIGPTKVIQPEGTTVQLKCLASGKPTPEIRWKKNGKTLSEDEYGVTQTQILIVKDLRQSDTGNYTCELFNSFGAINTTYILVVTEKLQFFGNDPQNTSVERGKTAILYCRVQTNDPTTKIQWLKKIDTQQSFRPDAIVFGSEQYENIEQSQELQSQQYSNNILSKSLVFSSITPKEGGQYICLIQNDKATNYKKAFINIIDNRESVTHSTNINNNLFYVIIIPLCILGLILFFIFCFRHRRRKASHHHNPHSHSSDVVKSSIKPRQPLIHHNGTMVPSTTTRTSNDYIANSIDSIPVTRQYQQHQRYGPPLSSDLASLTSSNLYYARVQAL</sequence>
<dbReference type="SUPFAM" id="SSF48726">
    <property type="entry name" value="Immunoglobulin"/>
    <property type="match status" value="3"/>
</dbReference>
<evidence type="ECO:0000256" key="1">
    <source>
        <dbReference type="ARBA" id="ARBA00004167"/>
    </source>
</evidence>
<evidence type="ECO:0000256" key="8">
    <source>
        <dbReference type="ARBA" id="ARBA00023170"/>
    </source>
</evidence>
<dbReference type="PANTHER" id="PTHR19890:SF10">
    <property type="entry name" value="FIBROBLAST GROWTH FACTOR RECEPTOR-LIKE 1"/>
    <property type="match status" value="1"/>
</dbReference>
<dbReference type="SMART" id="SM00503">
    <property type="entry name" value="SynN"/>
    <property type="match status" value="1"/>
</dbReference>
<dbReference type="Gene3D" id="1.20.5.110">
    <property type="match status" value="1"/>
</dbReference>
<keyword evidence="6 12" id="KW-0472">Membrane</keyword>
<evidence type="ECO:0000256" key="2">
    <source>
        <dbReference type="ARBA" id="ARBA00022692"/>
    </source>
</evidence>
<feature type="region of interest" description="Disordered" evidence="11">
    <location>
        <begin position="152"/>
        <end position="179"/>
    </location>
</feature>
<feature type="compositionally biased region" description="Polar residues" evidence="11">
    <location>
        <begin position="152"/>
        <end position="178"/>
    </location>
</feature>
<dbReference type="InterPro" id="IPR003598">
    <property type="entry name" value="Ig_sub2"/>
</dbReference>
<comment type="caution">
    <text evidence="15">The sequence shown here is derived from an EMBL/GenBank/DDBJ whole genome shotgun (WGS) entry which is preliminary data.</text>
</comment>
<evidence type="ECO:0000259" key="13">
    <source>
        <dbReference type="PROSITE" id="PS50192"/>
    </source>
</evidence>
<evidence type="ECO:0000256" key="10">
    <source>
        <dbReference type="ARBA" id="ARBA00023319"/>
    </source>
</evidence>